<organism evidence="3 4">
    <name type="scientific">Hymenobacter persicinus</name>
    <dbReference type="NCBI Taxonomy" id="2025506"/>
    <lineage>
        <taxon>Bacteria</taxon>
        <taxon>Pseudomonadati</taxon>
        <taxon>Bacteroidota</taxon>
        <taxon>Cytophagia</taxon>
        <taxon>Cytophagales</taxon>
        <taxon>Hymenobacteraceae</taxon>
        <taxon>Hymenobacter</taxon>
    </lineage>
</organism>
<evidence type="ECO:0000313" key="3">
    <source>
        <dbReference type="EMBL" id="RYU79900.1"/>
    </source>
</evidence>
<evidence type="ECO:0000313" key="4">
    <source>
        <dbReference type="Proteomes" id="UP000294155"/>
    </source>
</evidence>
<dbReference type="InterPro" id="IPR011250">
    <property type="entry name" value="OMP/PagP_B-barrel"/>
</dbReference>
<gene>
    <name evidence="3" type="ORF">EWM57_09450</name>
</gene>
<dbReference type="OrthoDB" id="952442at2"/>
<dbReference type="AlphaFoldDB" id="A0A4Q5LBM4"/>
<name>A0A4Q5LBM4_9BACT</name>
<protein>
    <submittedName>
        <fullName evidence="3">PorT family protein</fullName>
    </submittedName>
</protein>
<dbReference type="SUPFAM" id="SSF56925">
    <property type="entry name" value="OMPA-like"/>
    <property type="match status" value="1"/>
</dbReference>
<dbReference type="Gene3D" id="2.40.160.20">
    <property type="match status" value="1"/>
</dbReference>
<feature type="chain" id="PRO_5020973866" evidence="1">
    <location>
        <begin position="21"/>
        <end position="407"/>
    </location>
</feature>
<dbReference type="Proteomes" id="UP000294155">
    <property type="component" value="Unassembled WGS sequence"/>
</dbReference>
<dbReference type="EMBL" id="SEWE01000016">
    <property type="protein sequence ID" value="RYU79900.1"/>
    <property type="molecule type" value="Genomic_DNA"/>
</dbReference>
<accession>A0A4Q5LBM4</accession>
<reference evidence="3 4" key="1">
    <citation type="submission" date="2019-02" db="EMBL/GenBank/DDBJ databases">
        <title>Bacterial novel species isolated from soil.</title>
        <authorList>
            <person name="Jung H.-Y."/>
        </authorList>
    </citation>
    <scope>NUCLEOTIDE SEQUENCE [LARGE SCALE GENOMIC DNA]</scope>
    <source>
        <strain evidence="3 4">1-3-3-3</strain>
    </source>
</reference>
<feature type="signal peptide" evidence="1">
    <location>
        <begin position="1"/>
        <end position="20"/>
    </location>
</feature>
<feature type="domain" description="Outer membrane protein beta-barrel" evidence="2">
    <location>
        <begin position="205"/>
        <end position="379"/>
    </location>
</feature>
<comment type="caution">
    <text evidence="3">The sequence shown here is derived from an EMBL/GenBank/DDBJ whole genome shotgun (WGS) entry which is preliminary data.</text>
</comment>
<dbReference type="RefSeq" id="WP_129920900.1">
    <property type="nucleotide sequence ID" value="NZ_SEWE01000016.1"/>
</dbReference>
<dbReference type="InterPro" id="IPR025665">
    <property type="entry name" value="Beta-barrel_OMP_2"/>
</dbReference>
<proteinExistence type="predicted"/>
<evidence type="ECO:0000259" key="2">
    <source>
        <dbReference type="Pfam" id="PF13568"/>
    </source>
</evidence>
<keyword evidence="4" id="KW-1185">Reference proteome</keyword>
<dbReference type="Pfam" id="PF13568">
    <property type="entry name" value="OMP_b-brl_2"/>
    <property type="match status" value="1"/>
</dbReference>
<evidence type="ECO:0000256" key="1">
    <source>
        <dbReference type="SAM" id="SignalP"/>
    </source>
</evidence>
<keyword evidence="1" id="KW-0732">Signal</keyword>
<sequence>MKPHVILASAFFLLSTAAMAQSEFRPGYVVPLSGDTLRGLVDNRNGHALSRQIRFKASAGAAVTEYAPTELRAAGFTPGGAYEVQLLNGTPAFLAVLAKGSASLYRHVDAADKIHYYVLSQKQPLTELIQRDTVEEAVVNGVKRPVKTRYYPFRQVLVQAFTGCYTLTKSIASAELNETRLQRLFNDYYACKGDNVGQVVVGRKTRLRLGLVAGLNRTNLTLQDGGDIKLASGLQPILGLGIRINPGSFNEKLSVSAELLYHKNHIQGNYERSGSGINVFGTAQGTTEMNWHQLQVPLMLRYTLLNSGALRPFIQAGPQALLRLKPSAVYTRTEKFPGQADYVVAREVEIKALGFGGTAGAGLQIALGRAGSLCPEVRYGTTDNASTGQTVSPEGQLNFLLGYTFGL</sequence>